<name>A0ACB9F899_CICIN</name>
<dbReference type="EMBL" id="CM042011">
    <property type="protein sequence ID" value="KAI3766886.1"/>
    <property type="molecule type" value="Genomic_DNA"/>
</dbReference>
<evidence type="ECO:0000313" key="2">
    <source>
        <dbReference type="Proteomes" id="UP001055811"/>
    </source>
</evidence>
<comment type="caution">
    <text evidence="1">The sequence shown here is derived from an EMBL/GenBank/DDBJ whole genome shotgun (WGS) entry which is preliminary data.</text>
</comment>
<keyword evidence="2" id="KW-1185">Reference proteome</keyword>
<proteinExistence type="predicted"/>
<reference evidence="2" key="1">
    <citation type="journal article" date="2022" name="Mol. Ecol. Resour.">
        <title>The genomes of chicory, endive, great burdock and yacon provide insights into Asteraceae palaeo-polyploidization history and plant inulin production.</title>
        <authorList>
            <person name="Fan W."/>
            <person name="Wang S."/>
            <person name="Wang H."/>
            <person name="Wang A."/>
            <person name="Jiang F."/>
            <person name="Liu H."/>
            <person name="Zhao H."/>
            <person name="Xu D."/>
            <person name="Zhang Y."/>
        </authorList>
    </citation>
    <scope>NUCLEOTIDE SEQUENCE [LARGE SCALE GENOMIC DNA]</scope>
    <source>
        <strain evidence="2">cv. Punajuju</strain>
    </source>
</reference>
<protein>
    <submittedName>
        <fullName evidence="1">Uncharacterized protein</fullName>
    </submittedName>
</protein>
<dbReference type="Proteomes" id="UP001055811">
    <property type="component" value="Linkage Group LG03"/>
</dbReference>
<organism evidence="1 2">
    <name type="scientific">Cichorium intybus</name>
    <name type="common">Chicory</name>
    <dbReference type="NCBI Taxonomy" id="13427"/>
    <lineage>
        <taxon>Eukaryota</taxon>
        <taxon>Viridiplantae</taxon>
        <taxon>Streptophyta</taxon>
        <taxon>Embryophyta</taxon>
        <taxon>Tracheophyta</taxon>
        <taxon>Spermatophyta</taxon>
        <taxon>Magnoliopsida</taxon>
        <taxon>eudicotyledons</taxon>
        <taxon>Gunneridae</taxon>
        <taxon>Pentapetalae</taxon>
        <taxon>asterids</taxon>
        <taxon>campanulids</taxon>
        <taxon>Asterales</taxon>
        <taxon>Asteraceae</taxon>
        <taxon>Cichorioideae</taxon>
        <taxon>Cichorieae</taxon>
        <taxon>Cichoriinae</taxon>
        <taxon>Cichorium</taxon>
    </lineage>
</organism>
<sequence length="105" mass="12163">MFFLCILIHPFILFLLGFDDSKNKGNEGDFRDSTLESIQAIRFVMLMLLEIRWWMLGFLWRLIGLKSGKNIDTSVGYGKREIQARSGFNSKRGRNCRLFGGLILN</sequence>
<reference evidence="1 2" key="2">
    <citation type="journal article" date="2022" name="Mol. Ecol. Resour.">
        <title>The genomes of chicory, endive, great burdock and yacon provide insights into Asteraceae paleo-polyploidization history and plant inulin production.</title>
        <authorList>
            <person name="Fan W."/>
            <person name="Wang S."/>
            <person name="Wang H."/>
            <person name="Wang A."/>
            <person name="Jiang F."/>
            <person name="Liu H."/>
            <person name="Zhao H."/>
            <person name="Xu D."/>
            <person name="Zhang Y."/>
        </authorList>
    </citation>
    <scope>NUCLEOTIDE SEQUENCE [LARGE SCALE GENOMIC DNA]</scope>
    <source>
        <strain evidence="2">cv. Punajuju</strain>
        <tissue evidence="1">Leaves</tissue>
    </source>
</reference>
<evidence type="ECO:0000313" key="1">
    <source>
        <dbReference type="EMBL" id="KAI3766886.1"/>
    </source>
</evidence>
<accession>A0ACB9F899</accession>
<gene>
    <name evidence="1" type="ORF">L2E82_16964</name>
</gene>